<accession>A0A0C1JKF3</accession>
<dbReference type="AlphaFoldDB" id="A0A0C1JKF3"/>
<sequence>MINYFHLAQKIMFFCAIFNLSSCSQASRQWQYHSVLTDSPRFNFGRLFLPANSDPARLTMEIMKGRSGIRLYLNILFLQAPPCKEDPTLTKVDLFFEDKIISLYPQILQGGQKLLFSSNDTNFIIQTLLDNLPFTIKFGRHEIYIPLENFSKSYNKLMSLTVETYPPTY</sequence>
<dbReference type="PATRIC" id="fig|362787.3.peg.1221"/>
<organism evidence="1 2">
    <name type="scientific">Candidatus Protochlamydia amoebophila</name>
    <dbReference type="NCBI Taxonomy" id="362787"/>
    <lineage>
        <taxon>Bacteria</taxon>
        <taxon>Pseudomonadati</taxon>
        <taxon>Chlamydiota</taxon>
        <taxon>Chlamydiia</taxon>
        <taxon>Parachlamydiales</taxon>
        <taxon>Parachlamydiaceae</taxon>
        <taxon>Candidatus Protochlamydia</taxon>
    </lineage>
</organism>
<dbReference type="Proteomes" id="UP000031465">
    <property type="component" value="Unassembled WGS sequence"/>
</dbReference>
<dbReference type="EMBL" id="JSAN01000073">
    <property type="protein sequence ID" value="KIC71770.1"/>
    <property type="molecule type" value="Genomic_DNA"/>
</dbReference>
<proteinExistence type="predicted"/>
<evidence type="ECO:0000313" key="1">
    <source>
        <dbReference type="EMBL" id="KIC71770.1"/>
    </source>
</evidence>
<dbReference type="RefSeq" id="WP_039358598.1">
    <property type="nucleotide sequence ID" value="NZ_JSAN01000073.1"/>
</dbReference>
<comment type="caution">
    <text evidence="1">The sequence shown here is derived from an EMBL/GenBank/DDBJ whole genome shotgun (WGS) entry which is preliminary data.</text>
</comment>
<protein>
    <submittedName>
        <fullName evidence="1">Uncharacterized protein</fullName>
    </submittedName>
</protein>
<gene>
    <name evidence="1" type="ORF">DB44_DA00240</name>
</gene>
<name>A0A0C1JKF3_9BACT</name>
<evidence type="ECO:0000313" key="2">
    <source>
        <dbReference type="Proteomes" id="UP000031465"/>
    </source>
</evidence>
<reference evidence="1 2" key="1">
    <citation type="journal article" date="2014" name="Mol. Biol. Evol.">
        <title>Massive expansion of Ubiquitination-related gene families within the Chlamydiae.</title>
        <authorList>
            <person name="Domman D."/>
            <person name="Collingro A."/>
            <person name="Lagkouvardos I."/>
            <person name="Gehre L."/>
            <person name="Weinmaier T."/>
            <person name="Rattei T."/>
            <person name="Subtil A."/>
            <person name="Horn M."/>
        </authorList>
    </citation>
    <scope>NUCLEOTIDE SEQUENCE [LARGE SCALE GENOMIC DNA]</scope>
    <source>
        <strain evidence="1 2">EI2</strain>
    </source>
</reference>